<dbReference type="Proteomes" id="UP001215598">
    <property type="component" value="Unassembled WGS sequence"/>
</dbReference>
<reference evidence="2" key="1">
    <citation type="submission" date="2023-03" db="EMBL/GenBank/DDBJ databases">
        <title>Massive genome expansion in bonnet fungi (Mycena s.s.) driven by repeated elements and novel gene families across ecological guilds.</title>
        <authorList>
            <consortium name="Lawrence Berkeley National Laboratory"/>
            <person name="Harder C.B."/>
            <person name="Miyauchi S."/>
            <person name="Viragh M."/>
            <person name="Kuo A."/>
            <person name="Thoen E."/>
            <person name="Andreopoulos B."/>
            <person name="Lu D."/>
            <person name="Skrede I."/>
            <person name="Drula E."/>
            <person name="Henrissat B."/>
            <person name="Morin E."/>
            <person name="Kohler A."/>
            <person name="Barry K."/>
            <person name="LaButti K."/>
            <person name="Morin E."/>
            <person name="Salamov A."/>
            <person name="Lipzen A."/>
            <person name="Mereny Z."/>
            <person name="Hegedus B."/>
            <person name="Baldrian P."/>
            <person name="Stursova M."/>
            <person name="Weitz H."/>
            <person name="Taylor A."/>
            <person name="Grigoriev I.V."/>
            <person name="Nagy L.G."/>
            <person name="Martin F."/>
            <person name="Kauserud H."/>
        </authorList>
    </citation>
    <scope>NUCLEOTIDE SEQUENCE</scope>
    <source>
        <strain evidence="2">CBHHK182m</strain>
    </source>
</reference>
<evidence type="ECO:0000256" key="1">
    <source>
        <dbReference type="SAM" id="MobiDB-lite"/>
    </source>
</evidence>
<comment type="caution">
    <text evidence="2">The sequence shown here is derived from an EMBL/GenBank/DDBJ whole genome shotgun (WGS) entry which is preliminary data.</text>
</comment>
<proteinExistence type="predicted"/>
<organism evidence="2 3">
    <name type="scientific">Mycena metata</name>
    <dbReference type="NCBI Taxonomy" id="1033252"/>
    <lineage>
        <taxon>Eukaryota</taxon>
        <taxon>Fungi</taxon>
        <taxon>Dikarya</taxon>
        <taxon>Basidiomycota</taxon>
        <taxon>Agaricomycotina</taxon>
        <taxon>Agaricomycetes</taxon>
        <taxon>Agaricomycetidae</taxon>
        <taxon>Agaricales</taxon>
        <taxon>Marasmiineae</taxon>
        <taxon>Mycenaceae</taxon>
        <taxon>Mycena</taxon>
    </lineage>
</organism>
<dbReference type="AlphaFoldDB" id="A0AAD7JE23"/>
<name>A0AAD7JE23_9AGAR</name>
<evidence type="ECO:0000313" key="3">
    <source>
        <dbReference type="Proteomes" id="UP001215598"/>
    </source>
</evidence>
<feature type="region of interest" description="Disordered" evidence="1">
    <location>
        <begin position="45"/>
        <end position="66"/>
    </location>
</feature>
<protein>
    <submittedName>
        <fullName evidence="2">Uncharacterized protein</fullName>
    </submittedName>
</protein>
<evidence type="ECO:0000313" key="2">
    <source>
        <dbReference type="EMBL" id="KAJ7761389.1"/>
    </source>
</evidence>
<gene>
    <name evidence="2" type="ORF">B0H16DRAFT_1811196</name>
</gene>
<sequence length="189" mass="21081">MRGRDGAPRYELLHEERSARCTRGGRRGVLTRRLRKSNLYPHAFADPESASRFEPPPPGAHTMRKAPPHQPFHRFLGTGMPLNVLFCLKPIFLAKNVAPLCIKTMLAHLLAQFKQDQVHSNTLDSGVDFSARPTSFSPACMSLWINVDVSGRGRLHSGESGGRHRGGMEDIIDLGRRRVRTRSVGEGYS</sequence>
<keyword evidence="3" id="KW-1185">Reference proteome</keyword>
<accession>A0AAD7JE23</accession>
<dbReference type="EMBL" id="JARKIB010000035">
    <property type="protein sequence ID" value="KAJ7761389.1"/>
    <property type="molecule type" value="Genomic_DNA"/>
</dbReference>